<dbReference type="AlphaFoldDB" id="A0A1C7LRC6"/>
<comment type="caution">
    <text evidence="2">The sequence shown here is derived from an EMBL/GenBank/DDBJ whole genome shotgun (WGS) entry which is preliminary data.</text>
</comment>
<reference evidence="2 3" key="1">
    <citation type="submission" date="2016-03" db="EMBL/GenBank/DDBJ databases">
        <title>Whole genome sequencing of Grifola frondosa 9006-11.</title>
        <authorList>
            <person name="Min B."/>
            <person name="Park H."/>
            <person name="Kim J.-G."/>
            <person name="Cho H."/>
            <person name="Oh Y.-L."/>
            <person name="Kong W.-S."/>
            <person name="Choi I.-G."/>
        </authorList>
    </citation>
    <scope>NUCLEOTIDE SEQUENCE [LARGE SCALE GENOMIC DNA]</scope>
    <source>
        <strain evidence="2 3">9006-11</strain>
    </source>
</reference>
<evidence type="ECO:0000313" key="2">
    <source>
        <dbReference type="EMBL" id="OBZ67385.1"/>
    </source>
</evidence>
<keyword evidence="3" id="KW-1185">Reference proteome</keyword>
<evidence type="ECO:0000259" key="1">
    <source>
        <dbReference type="Pfam" id="PF00026"/>
    </source>
</evidence>
<dbReference type="SUPFAM" id="SSF50630">
    <property type="entry name" value="Acid proteases"/>
    <property type="match status" value="1"/>
</dbReference>
<proteinExistence type="predicted"/>
<protein>
    <recommendedName>
        <fullName evidence="1">Peptidase A1 domain-containing protein</fullName>
    </recommendedName>
</protein>
<dbReference type="Proteomes" id="UP000092993">
    <property type="component" value="Unassembled WGS sequence"/>
</dbReference>
<sequence length="360" mass="40491">MTPSISMRSNPTMVDSYLPFGSPATSTLCTIAMALGPNSNAREYSIKVALDTGARETWVFADNFRKLDDDWNETDWSEEEQSTQTFKMHRTSWNTVSSLRSANLPEARLEFADRSKIKTCVIHETLKFIAGRYGSRGTPISIDRCPLSIVLAANRRAVNTRFSGMLGLAPENSTSSYKVNHETFLERLVSKDVISKPCFYMRVLPPDIYTKELADDSEGVTSFICFGEWPCSKTPRFVEIPVKTWRSWTIKLMSITLSYPKAGTAKDYEEVEVEVGGNVLLDCGAFASIFKNECRNTLYARQGARWVTFAFANDIAGLIHKVVCDAKTFLYYRDRNDDEEEVVLGTASSNKMILGLVRVM</sequence>
<evidence type="ECO:0000313" key="3">
    <source>
        <dbReference type="Proteomes" id="UP000092993"/>
    </source>
</evidence>
<dbReference type="InterPro" id="IPR021109">
    <property type="entry name" value="Peptidase_aspartic_dom_sf"/>
</dbReference>
<accession>A0A1C7LRC6</accession>
<feature type="domain" description="Peptidase A1" evidence="1">
    <location>
        <begin position="45"/>
        <end position="298"/>
    </location>
</feature>
<dbReference type="Pfam" id="PF00026">
    <property type="entry name" value="Asp"/>
    <property type="match status" value="1"/>
</dbReference>
<dbReference type="InterPro" id="IPR033121">
    <property type="entry name" value="PEPTIDASE_A1"/>
</dbReference>
<name>A0A1C7LRC6_GRIFR</name>
<dbReference type="Gene3D" id="2.40.70.10">
    <property type="entry name" value="Acid Proteases"/>
    <property type="match status" value="1"/>
</dbReference>
<dbReference type="EMBL" id="LUGG01000024">
    <property type="protein sequence ID" value="OBZ67385.1"/>
    <property type="molecule type" value="Genomic_DNA"/>
</dbReference>
<organism evidence="2 3">
    <name type="scientific">Grifola frondosa</name>
    <name type="common">Maitake</name>
    <name type="synonym">Polyporus frondosus</name>
    <dbReference type="NCBI Taxonomy" id="5627"/>
    <lineage>
        <taxon>Eukaryota</taxon>
        <taxon>Fungi</taxon>
        <taxon>Dikarya</taxon>
        <taxon>Basidiomycota</taxon>
        <taxon>Agaricomycotina</taxon>
        <taxon>Agaricomycetes</taxon>
        <taxon>Polyporales</taxon>
        <taxon>Grifolaceae</taxon>
        <taxon>Grifola</taxon>
    </lineage>
</organism>
<gene>
    <name evidence="2" type="ORF">A0H81_12719</name>
</gene>